<dbReference type="Proteomes" id="UP000481033">
    <property type="component" value="Unassembled WGS sequence"/>
</dbReference>
<proteinExistence type="predicted"/>
<dbReference type="AlphaFoldDB" id="A0A6M0RNX3"/>
<dbReference type="EMBL" id="QXHD01000004">
    <property type="protein sequence ID" value="NEZ57978.1"/>
    <property type="molecule type" value="Genomic_DNA"/>
</dbReference>
<name>A0A6M0RNX3_9CYAN</name>
<gene>
    <name evidence="3" type="ORF">DXZ20_20480</name>
</gene>
<organism evidence="3 4">
    <name type="scientific">Adonisia turfae CCMR0081</name>
    <dbReference type="NCBI Taxonomy" id="2292702"/>
    <lineage>
        <taxon>Bacteria</taxon>
        <taxon>Bacillati</taxon>
        <taxon>Cyanobacteriota</taxon>
        <taxon>Adonisia</taxon>
        <taxon>Adonisia turfae</taxon>
    </lineage>
</organism>
<evidence type="ECO:0000259" key="2">
    <source>
        <dbReference type="Pfam" id="PF13808"/>
    </source>
</evidence>
<protein>
    <submittedName>
        <fullName evidence="3">ISAs1 family transposase</fullName>
    </submittedName>
</protein>
<feature type="transmembrane region" description="Helical" evidence="1">
    <location>
        <begin position="29"/>
        <end position="52"/>
    </location>
</feature>
<dbReference type="NCBIfam" id="NF033564">
    <property type="entry name" value="transpos_ISAs1"/>
    <property type="match status" value="1"/>
</dbReference>
<reference evidence="3 4" key="1">
    <citation type="journal article" date="2020" name="Microb. Ecol.">
        <title>Ecogenomics of the Marine Benthic Filamentous Cyanobacterium Adonisia.</title>
        <authorList>
            <person name="Walter J.M."/>
            <person name="Coutinho F.H."/>
            <person name="Leomil L."/>
            <person name="Hargreaves P.I."/>
            <person name="Campeao M.E."/>
            <person name="Vieira V.V."/>
            <person name="Silva B.S."/>
            <person name="Fistarol G.O."/>
            <person name="Salomon P.S."/>
            <person name="Sawabe T."/>
            <person name="Mino S."/>
            <person name="Hosokawa M."/>
            <person name="Miyashita H."/>
            <person name="Maruyama F."/>
            <person name="van Verk M.C."/>
            <person name="Dutilh B.E."/>
            <person name="Thompson C.C."/>
            <person name="Thompson F.L."/>
        </authorList>
    </citation>
    <scope>NUCLEOTIDE SEQUENCE [LARGE SCALE GENOMIC DNA]</scope>
    <source>
        <strain evidence="3 4">CCMR0081</strain>
    </source>
</reference>
<comment type="caution">
    <text evidence="3">The sequence shown here is derived from an EMBL/GenBank/DDBJ whole genome shotgun (WGS) entry which is preliminary data.</text>
</comment>
<evidence type="ECO:0000313" key="3">
    <source>
        <dbReference type="EMBL" id="NEZ57978.1"/>
    </source>
</evidence>
<keyword evidence="1" id="KW-1133">Transmembrane helix</keyword>
<keyword evidence="1" id="KW-0812">Transmembrane</keyword>
<sequence>MFEVLRMSVSLIEELKTIRDFRSGKGRRYPLWLILLLIVMGTMSGCQGYAALEDFGIRHYSVLCDALELTLKNNRLPSDTTFRRILERLNFQVLNAHFERWAMQYTDINANDWMSLDGKSIKGTVIEGGTEYQNFVTLVSLYAQSQETVLATEKFETHQTNEIKAVQTLLDRLHLTSVVFTLDAIHAQKNN</sequence>
<accession>A0A6M0RNX3</accession>
<dbReference type="InterPro" id="IPR051698">
    <property type="entry name" value="Transposase_11-like"/>
</dbReference>
<keyword evidence="4" id="KW-1185">Reference proteome</keyword>
<keyword evidence="1" id="KW-0472">Membrane</keyword>
<evidence type="ECO:0000313" key="4">
    <source>
        <dbReference type="Proteomes" id="UP000481033"/>
    </source>
</evidence>
<dbReference type="Pfam" id="PF13808">
    <property type="entry name" value="DDE_Tnp_1_assoc"/>
    <property type="match status" value="1"/>
</dbReference>
<dbReference type="PANTHER" id="PTHR30298:SF0">
    <property type="entry name" value="PROTEIN YBFL-RELATED"/>
    <property type="match status" value="1"/>
</dbReference>
<evidence type="ECO:0000256" key="1">
    <source>
        <dbReference type="SAM" id="Phobius"/>
    </source>
</evidence>
<feature type="domain" description="H repeat-associated protein N-terminal" evidence="2">
    <location>
        <begin position="13"/>
        <end position="102"/>
    </location>
</feature>
<dbReference type="InterPro" id="IPR032806">
    <property type="entry name" value="YbfD_N"/>
</dbReference>
<dbReference type="PANTHER" id="PTHR30298">
    <property type="entry name" value="H REPEAT-ASSOCIATED PREDICTED TRANSPOSASE"/>
    <property type="match status" value="1"/>
</dbReference>
<dbReference type="InterPro" id="IPR047647">
    <property type="entry name" value="ISAs1_transpos"/>
</dbReference>